<dbReference type="RefSeq" id="WP_346754629.1">
    <property type="nucleotide sequence ID" value="NZ_JAUJEA010000012.1"/>
</dbReference>
<sequence>MGYKQKPDTPPMERELNYLLADLCIKWGFCIPSDSRRDISKAEYYHARDFAKDVVEAEGMNPEHETRWVRKISDKFKERFGGIEINSSTFIDRIRDFNENW</sequence>
<evidence type="ECO:0000313" key="2">
    <source>
        <dbReference type="Proteomes" id="UP001172082"/>
    </source>
</evidence>
<keyword evidence="2" id="KW-1185">Reference proteome</keyword>
<dbReference type="Proteomes" id="UP001172082">
    <property type="component" value="Unassembled WGS sequence"/>
</dbReference>
<reference evidence="1" key="1">
    <citation type="submission" date="2023-06" db="EMBL/GenBank/DDBJ databases">
        <title>Genomic of Parafulvivirga corallium.</title>
        <authorList>
            <person name="Wang G."/>
        </authorList>
    </citation>
    <scope>NUCLEOTIDE SEQUENCE</scope>
    <source>
        <strain evidence="1">BMA10</strain>
    </source>
</reference>
<proteinExistence type="predicted"/>
<evidence type="ECO:0000313" key="1">
    <source>
        <dbReference type="EMBL" id="MDN5204605.1"/>
    </source>
</evidence>
<gene>
    <name evidence="1" type="ORF">QQ008_24650</name>
</gene>
<protein>
    <submittedName>
        <fullName evidence="1">Uncharacterized protein</fullName>
    </submittedName>
</protein>
<comment type="caution">
    <text evidence="1">The sequence shown here is derived from an EMBL/GenBank/DDBJ whole genome shotgun (WGS) entry which is preliminary data.</text>
</comment>
<name>A0ABT8KV06_9BACT</name>
<organism evidence="1 2">
    <name type="scientific">Splendidivirga corallicola</name>
    <dbReference type="NCBI Taxonomy" id="3051826"/>
    <lineage>
        <taxon>Bacteria</taxon>
        <taxon>Pseudomonadati</taxon>
        <taxon>Bacteroidota</taxon>
        <taxon>Cytophagia</taxon>
        <taxon>Cytophagales</taxon>
        <taxon>Splendidivirgaceae</taxon>
        <taxon>Splendidivirga</taxon>
    </lineage>
</organism>
<accession>A0ABT8KV06</accession>
<dbReference type="EMBL" id="JAUJEA010000012">
    <property type="protein sequence ID" value="MDN5204605.1"/>
    <property type="molecule type" value="Genomic_DNA"/>
</dbReference>